<sequence length="86" mass="9729">MLKKGRIRCEWRRGACVRARKRLRNVWDKSENLNITTGQVERGFWVCAVAECVAAAASAAELAEHNKMALCQIDRERINSVGKEAK</sequence>
<evidence type="ECO:0000313" key="2">
    <source>
        <dbReference type="WBParaSite" id="SMUV_0000381701-mRNA-1"/>
    </source>
</evidence>
<protein>
    <submittedName>
        <fullName evidence="2">DUF448 domain-containing protein</fullName>
    </submittedName>
</protein>
<accession>A0A0N5AHG5</accession>
<dbReference type="AlphaFoldDB" id="A0A0N5AHG5"/>
<name>A0A0N5AHG5_9BILA</name>
<dbReference type="Proteomes" id="UP000046393">
    <property type="component" value="Unplaced"/>
</dbReference>
<proteinExistence type="predicted"/>
<reference evidence="2" key="1">
    <citation type="submission" date="2017-02" db="UniProtKB">
        <authorList>
            <consortium name="WormBaseParasite"/>
        </authorList>
    </citation>
    <scope>IDENTIFICATION</scope>
</reference>
<dbReference type="WBParaSite" id="SMUV_0000381701-mRNA-1">
    <property type="protein sequence ID" value="SMUV_0000381701-mRNA-1"/>
    <property type="gene ID" value="SMUV_0000381701"/>
</dbReference>
<organism evidence="1 2">
    <name type="scientific">Syphacia muris</name>
    <dbReference type="NCBI Taxonomy" id="451379"/>
    <lineage>
        <taxon>Eukaryota</taxon>
        <taxon>Metazoa</taxon>
        <taxon>Ecdysozoa</taxon>
        <taxon>Nematoda</taxon>
        <taxon>Chromadorea</taxon>
        <taxon>Rhabditida</taxon>
        <taxon>Spirurina</taxon>
        <taxon>Oxyuridomorpha</taxon>
        <taxon>Oxyuroidea</taxon>
        <taxon>Oxyuridae</taxon>
        <taxon>Syphacia</taxon>
    </lineage>
</organism>
<keyword evidence="1" id="KW-1185">Reference proteome</keyword>
<evidence type="ECO:0000313" key="1">
    <source>
        <dbReference type="Proteomes" id="UP000046393"/>
    </source>
</evidence>